<protein>
    <submittedName>
        <fullName evidence="1">Uncharacterized protein</fullName>
    </submittedName>
</protein>
<proteinExistence type="predicted"/>
<dbReference type="EMBL" id="UFVR01000004">
    <property type="protein sequence ID" value="SUX48694.1"/>
    <property type="molecule type" value="Genomic_DNA"/>
</dbReference>
<name>A0A381FQH4_9FLAO</name>
<dbReference type="Proteomes" id="UP000254282">
    <property type="component" value="Unassembled WGS sequence"/>
</dbReference>
<reference evidence="1 2" key="1">
    <citation type="submission" date="2018-06" db="EMBL/GenBank/DDBJ databases">
        <authorList>
            <consortium name="Pathogen Informatics"/>
            <person name="Doyle S."/>
        </authorList>
    </citation>
    <scope>NUCLEOTIDE SEQUENCE [LARGE SCALE GENOMIC DNA]</scope>
    <source>
        <strain evidence="1 2">NCTC13532</strain>
    </source>
</reference>
<dbReference type="AlphaFoldDB" id="A0A381FQH4"/>
<accession>A0A381FQH4</accession>
<evidence type="ECO:0000313" key="2">
    <source>
        <dbReference type="Proteomes" id="UP000254282"/>
    </source>
</evidence>
<organism evidence="1 2">
    <name type="scientific">Chryseobacterium indoltheticum</name>
    <dbReference type="NCBI Taxonomy" id="254"/>
    <lineage>
        <taxon>Bacteria</taxon>
        <taxon>Pseudomonadati</taxon>
        <taxon>Bacteroidota</taxon>
        <taxon>Flavobacteriia</taxon>
        <taxon>Flavobacteriales</taxon>
        <taxon>Weeksellaceae</taxon>
        <taxon>Chryseobacterium group</taxon>
        <taxon>Chryseobacterium</taxon>
    </lineage>
</organism>
<evidence type="ECO:0000313" key="1">
    <source>
        <dbReference type="EMBL" id="SUX48694.1"/>
    </source>
</evidence>
<sequence length="110" mass="12849">MSAFRIFIIIYFAVIASLFNSKWADESLHNVPRVHQSTKQKGINFLADSYMNVKTVQVNTDAIKIFAILDASFDIHIRFYLKTNRKYYYSVNTVAKFCAIKAYLHLLQKF</sequence>
<gene>
    <name evidence="1" type="ORF">NCTC13532_04314</name>
</gene>